<dbReference type="AlphaFoldDB" id="A0AAI9XDS2"/>
<reference evidence="1" key="2">
    <citation type="journal article" date="2016" name="Fungal Biol.">
        <title>Ochratoxin A production by Penicillium thymicola.</title>
        <authorList>
            <person name="Nguyen H.D.T."/>
            <person name="McMullin D.R."/>
            <person name="Ponomareva E."/>
            <person name="Riley R."/>
            <person name="Pomraning K.R."/>
            <person name="Baker S.E."/>
            <person name="Seifert K.A."/>
        </authorList>
    </citation>
    <scope>NUCLEOTIDE SEQUENCE</scope>
    <source>
        <strain evidence="1">DAOM 180753</strain>
    </source>
</reference>
<accession>A0AAI9XDS2</accession>
<gene>
    <name evidence="1" type="ORF">VN97_g91</name>
</gene>
<protein>
    <submittedName>
        <fullName evidence="1">Uncharacterized protein</fullName>
    </submittedName>
</protein>
<organism evidence="1 2">
    <name type="scientific">Penicillium thymicola</name>
    <dbReference type="NCBI Taxonomy" id="293382"/>
    <lineage>
        <taxon>Eukaryota</taxon>
        <taxon>Fungi</taxon>
        <taxon>Dikarya</taxon>
        <taxon>Ascomycota</taxon>
        <taxon>Pezizomycotina</taxon>
        <taxon>Eurotiomycetes</taxon>
        <taxon>Eurotiomycetidae</taxon>
        <taxon>Eurotiales</taxon>
        <taxon>Aspergillaceae</taxon>
        <taxon>Penicillium</taxon>
    </lineage>
</organism>
<name>A0AAI9XDS2_PENTH</name>
<comment type="caution">
    <text evidence="1">The sequence shown here is derived from an EMBL/GenBank/DDBJ whole genome shotgun (WGS) entry which is preliminary data.</text>
</comment>
<reference evidence="1" key="1">
    <citation type="submission" date="2015-06" db="EMBL/GenBank/DDBJ databases">
        <authorList>
            <person name="Nguyen H."/>
        </authorList>
    </citation>
    <scope>NUCLEOTIDE SEQUENCE</scope>
    <source>
        <strain evidence="1">DAOM 180753</strain>
    </source>
</reference>
<keyword evidence="2" id="KW-1185">Reference proteome</keyword>
<evidence type="ECO:0000313" key="1">
    <source>
        <dbReference type="EMBL" id="KAJ9493122.1"/>
    </source>
</evidence>
<dbReference type="EMBL" id="LACB01000002">
    <property type="protein sequence ID" value="KAJ9493122.1"/>
    <property type="molecule type" value="Genomic_DNA"/>
</dbReference>
<evidence type="ECO:0000313" key="2">
    <source>
        <dbReference type="Proteomes" id="UP001227192"/>
    </source>
</evidence>
<dbReference type="Proteomes" id="UP001227192">
    <property type="component" value="Unassembled WGS sequence"/>
</dbReference>
<sequence>MCRMWPNRSPAERLSLPQFLRPNPGKGLSSLGNSIILNSVSCLYWAAEGDHFCEPQPRSHFYKQNFYPS</sequence>
<proteinExistence type="predicted"/>